<dbReference type="CDD" id="cd03232">
    <property type="entry name" value="ABCG_PDR_domain2"/>
    <property type="match status" value="1"/>
</dbReference>
<dbReference type="FunFam" id="3.40.50.300:FF:000179">
    <property type="entry name" value="ABC transporter G family member 34"/>
    <property type="match status" value="1"/>
</dbReference>
<evidence type="ECO:0000256" key="10">
    <source>
        <dbReference type="SAM" id="Phobius"/>
    </source>
</evidence>
<organism evidence="12 13">
    <name type="scientific">Dendrobium thyrsiflorum</name>
    <name type="common">Pinecone-like raceme dendrobium</name>
    <name type="synonym">Orchid</name>
    <dbReference type="NCBI Taxonomy" id="117978"/>
    <lineage>
        <taxon>Eukaryota</taxon>
        <taxon>Viridiplantae</taxon>
        <taxon>Streptophyta</taxon>
        <taxon>Embryophyta</taxon>
        <taxon>Tracheophyta</taxon>
        <taxon>Spermatophyta</taxon>
        <taxon>Magnoliopsida</taxon>
        <taxon>Liliopsida</taxon>
        <taxon>Asparagales</taxon>
        <taxon>Orchidaceae</taxon>
        <taxon>Epidendroideae</taxon>
        <taxon>Malaxideae</taxon>
        <taxon>Dendrobiinae</taxon>
        <taxon>Dendrobium</taxon>
    </lineage>
</organism>
<dbReference type="InterPro" id="IPR003439">
    <property type="entry name" value="ABC_transporter-like_ATP-bd"/>
</dbReference>
<dbReference type="Gene3D" id="3.40.50.300">
    <property type="entry name" value="P-loop containing nucleotide triphosphate hydrolases"/>
    <property type="match status" value="2"/>
</dbReference>
<keyword evidence="3" id="KW-0813">Transport</keyword>
<dbReference type="InterPro" id="IPR034003">
    <property type="entry name" value="ABCG_PDR_2"/>
</dbReference>
<dbReference type="InterPro" id="IPR027417">
    <property type="entry name" value="P-loop_NTPase"/>
</dbReference>
<comment type="similarity">
    <text evidence="2">Belongs to the ABC transporter superfamily. ABCG family. PDR (TC 3.A.1.205) subfamily.</text>
</comment>
<reference evidence="12 13" key="1">
    <citation type="journal article" date="2024" name="Plant Biotechnol. J.">
        <title>Dendrobium thyrsiflorum genome and its molecular insights into genes involved in important horticultural traits.</title>
        <authorList>
            <person name="Chen B."/>
            <person name="Wang J.Y."/>
            <person name="Zheng P.J."/>
            <person name="Li K.L."/>
            <person name="Liang Y.M."/>
            <person name="Chen X.F."/>
            <person name="Zhang C."/>
            <person name="Zhao X."/>
            <person name="He X."/>
            <person name="Zhang G.Q."/>
            <person name="Liu Z.J."/>
            <person name="Xu Q."/>
        </authorList>
    </citation>
    <scope>NUCLEOTIDE SEQUENCE [LARGE SCALE GENOMIC DNA]</scope>
    <source>
        <strain evidence="12">GZMU011</strain>
    </source>
</reference>
<feature type="transmembrane region" description="Helical" evidence="10">
    <location>
        <begin position="1407"/>
        <end position="1426"/>
    </location>
</feature>
<evidence type="ECO:0000256" key="6">
    <source>
        <dbReference type="ARBA" id="ARBA00022741"/>
    </source>
</evidence>
<feature type="transmembrane region" description="Helical" evidence="10">
    <location>
        <begin position="1294"/>
        <end position="1312"/>
    </location>
</feature>
<feature type="transmembrane region" description="Helical" evidence="10">
    <location>
        <begin position="644"/>
        <end position="660"/>
    </location>
</feature>
<feature type="transmembrane region" description="Helical" evidence="10">
    <location>
        <begin position="1324"/>
        <end position="1341"/>
    </location>
</feature>
<dbReference type="GO" id="GO:0005524">
    <property type="term" value="F:ATP binding"/>
    <property type="evidence" value="ECO:0007669"/>
    <property type="project" value="UniProtKB-KW"/>
</dbReference>
<dbReference type="Proteomes" id="UP001552299">
    <property type="component" value="Unassembled WGS sequence"/>
</dbReference>
<evidence type="ECO:0000313" key="12">
    <source>
        <dbReference type="EMBL" id="KAL0918032.1"/>
    </source>
</evidence>
<feature type="transmembrane region" description="Helical" evidence="10">
    <location>
        <begin position="708"/>
        <end position="729"/>
    </location>
</feature>
<feature type="transmembrane region" description="Helical" evidence="10">
    <location>
        <begin position="1438"/>
        <end position="1458"/>
    </location>
</feature>
<dbReference type="SUPFAM" id="SSF52540">
    <property type="entry name" value="P-loop containing nucleoside triphosphate hydrolases"/>
    <property type="match status" value="2"/>
</dbReference>
<keyword evidence="6" id="KW-0547">Nucleotide-binding</keyword>
<dbReference type="Pfam" id="PF14510">
    <property type="entry name" value="ABC_trans_N"/>
    <property type="match status" value="1"/>
</dbReference>
<dbReference type="PANTHER" id="PTHR19241">
    <property type="entry name" value="ATP-BINDING CASSETTE TRANSPORTER"/>
    <property type="match status" value="1"/>
</dbReference>
<dbReference type="PROSITE" id="PS50893">
    <property type="entry name" value="ABC_TRANSPORTER_2"/>
    <property type="match status" value="2"/>
</dbReference>
<dbReference type="InterPro" id="IPR013581">
    <property type="entry name" value="PDR_assoc"/>
</dbReference>
<dbReference type="InterPro" id="IPR003593">
    <property type="entry name" value="AAA+_ATPase"/>
</dbReference>
<dbReference type="EMBL" id="JANQDX010000010">
    <property type="protein sequence ID" value="KAL0918032.1"/>
    <property type="molecule type" value="Genomic_DNA"/>
</dbReference>
<keyword evidence="5" id="KW-0677">Repeat</keyword>
<evidence type="ECO:0000256" key="4">
    <source>
        <dbReference type="ARBA" id="ARBA00022692"/>
    </source>
</evidence>
<proteinExistence type="inferred from homology"/>
<dbReference type="InterPro" id="IPR043926">
    <property type="entry name" value="ABCG_dom"/>
</dbReference>
<evidence type="ECO:0000256" key="3">
    <source>
        <dbReference type="ARBA" id="ARBA00022448"/>
    </source>
</evidence>
<protein>
    <recommendedName>
        <fullName evidence="11">ABC transporter domain-containing protein</fullName>
    </recommendedName>
</protein>
<evidence type="ECO:0000256" key="8">
    <source>
        <dbReference type="ARBA" id="ARBA00022989"/>
    </source>
</evidence>
<feature type="transmembrane region" description="Helical" evidence="10">
    <location>
        <begin position="581"/>
        <end position="607"/>
    </location>
</feature>
<keyword evidence="9 10" id="KW-0472">Membrane</keyword>
<accession>A0ABD0UYX3</accession>
<comment type="caution">
    <text evidence="12">The sequence shown here is derived from an EMBL/GenBank/DDBJ whole genome shotgun (WGS) entry which is preliminary data.</text>
</comment>
<feature type="domain" description="ABC transporter" evidence="11">
    <location>
        <begin position="179"/>
        <end position="452"/>
    </location>
</feature>
<feature type="domain" description="ABC transporter" evidence="11">
    <location>
        <begin position="943"/>
        <end position="1201"/>
    </location>
</feature>
<evidence type="ECO:0000259" key="11">
    <source>
        <dbReference type="PROSITE" id="PS50893"/>
    </source>
</evidence>
<feature type="transmembrane region" description="Helical" evidence="10">
    <location>
        <begin position="1518"/>
        <end position="1539"/>
    </location>
</feature>
<dbReference type="Pfam" id="PF08370">
    <property type="entry name" value="PDR_assoc"/>
    <property type="match status" value="1"/>
</dbReference>
<feature type="transmembrane region" description="Helical" evidence="10">
    <location>
        <begin position="821"/>
        <end position="842"/>
    </location>
</feature>
<dbReference type="FunFam" id="3.40.50.300:FF:000059">
    <property type="entry name" value="ABC transporter G family member 40"/>
    <property type="match status" value="1"/>
</dbReference>
<gene>
    <name evidence="12" type="ORF">M5K25_013153</name>
</gene>
<evidence type="ECO:0000256" key="5">
    <source>
        <dbReference type="ARBA" id="ARBA00022737"/>
    </source>
</evidence>
<keyword evidence="8 10" id="KW-1133">Transmembrane helix</keyword>
<evidence type="ECO:0000256" key="9">
    <source>
        <dbReference type="ARBA" id="ARBA00023136"/>
    </source>
</evidence>
<feature type="transmembrane region" description="Helical" evidence="10">
    <location>
        <begin position="548"/>
        <end position="569"/>
    </location>
</feature>
<evidence type="ECO:0000256" key="1">
    <source>
        <dbReference type="ARBA" id="ARBA00004141"/>
    </source>
</evidence>
<comment type="subcellular location">
    <subcellularLocation>
        <location evidence="1">Membrane</location>
        <topology evidence="1">Multi-pass membrane protein</topology>
    </subcellularLocation>
</comment>
<dbReference type="Pfam" id="PF19055">
    <property type="entry name" value="ABC2_membrane_7"/>
    <property type="match status" value="1"/>
</dbReference>
<evidence type="ECO:0000256" key="2">
    <source>
        <dbReference type="ARBA" id="ARBA00006012"/>
    </source>
</evidence>
<feature type="transmembrane region" description="Helical" evidence="10">
    <location>
        <begin position="735"/>
        <end position="754"/>
    </location>
</feature>
<dbReference type="InterPro" id="IPR013525">
    <property type="entry name" value="ABC2_TM"/>
</dbReference>
<sequence>MGREMNNSVEYSWSGSQSMSVSQKASHMMGMPSASFDGVFSRSRASETRAMEEEALRWAALEKLSTYDRLRTGFIRRALDSYEASQDVRRTYYKYQAVDVANLGLAERQEFIARIFKEAEEDIDTFPKKLRDRIDKVGIDLPTVEIRFENLSVEAKCHVGTRALPTLLNVTINIAESILSLFGIKFTQMTTLNILKDISGIIRSSKMTLLLGPPSSGKTTLLRALAGKPDSSLEMGGEVTYNGYKLSEFVPQKTAAYISQNDVHAGEMTVYETLDFSSKCQGVGDRNELLSELTRREKAEGILPDPEVDLFMKATSIGGGKNNLQTDYTLRILGLDICSDIVVGDEMRRGISGGQKKRLTTGEMIIGPTKTLFMDEISTGLDSSTTYQVVKCLQQIVHLGEATILMSLLQPAPETFDLFDDIILLAEGQIVYHGPRVHALEFFESCGFKCPERKGAADFLQEVTSRKDQEQYWAEMNKPYRYISAGEFVRHFKRFHVGRSLQNKLSFPFDKKKSHGAALVFTKHSVPVKELLNASISKEWLLIKRNSFVYIFKTVQLTVLALMASTVFLRTNMHTRNEADGSVYIGAIIYSVIVNMFNGFAELALALMRLPVFYKQRELLFYPPWIFSIPNCIIRIPISIVESAVWVFVTYFTIGFAPEADRQVSYLLLSYSKCWGNDDGLDQDPMALSSRVIMLPGLLSRRRFFKQWIIFFLIQQMAAGLFRVAAGVARDLTSANTLACLLTLYMFCVSGFILPKEMIPKLWKWGYQISPTTYAFTALTINEMFSPRWMDKFASDGRKLGVAILENNNVSTDESWYWKSAFILFLYAVFFNAMFTLALVYLNPRGKPNPVISEEKAVEIKETGEVEAIDNPRIRRVLSSKKSFSRSISEDKRNNKVEMMVQGSNFHNSEASPDWRDYEAYKNQAKKAVSTKGMVLPFTPLVMSFNEVNYYVDTPPEMKEQGITEDRLQLLRGVTGAFRPGILTALMGVSGAGKTTLMDVLAGRKTGGYIEGDIRISGYAKNQATFARISGYCEQFDIHSPQLTIRESLIFSALLRLSNEVTKEEKLRFIDEVIDLVELDNLKDALVGLPGISGLSTEQRKRLTIAVELVANPSIIFMDEPTSGLDARAAAIVMRTVRNTVDTGRTVVCTIHQPSIDIFESFDESFFKQLLLLKRGGQVIYYGPLGQNSQKLISYFEEIPGVQKIKNERNPADWMLEASSISSEARLQIDFAEIYKSSSLHMRNSALVRGLSKPVPGSSDLYFSTPFPQSNFGQFKICLWKNWSIYWRNPEYNLTRVFVTIVTALLVGTTFWKIGKQREKSTDITVVIGAMYLAVIFVGFGNCSTVQPTITTERSVFYREKAAGMYSDLPYALSQVFVEIPYVFFQASYYSLMVYSMMSFEWTVTKFLWFFIISFLTFLYFTYYGMMTVAVTPNIQVAGILSSCFFFFFNLFSGLCIPRPLIPKWWVWYSWCCPVAWSLYGLIVTQYSDMYELVKVPGQADQSIRDIVMNHYGYRDDYVGIMIAVLIGFTVLFAFTYTYSIRTLNFQQR</sequence>
<dbReference type="Pfam" id="PF01061">
    <property type="entry name" value="ABC2_membrane"/>
    <property type="match status" value="3"/>
</dbReference>
<feature type="transmembrane region" description="Helical" evidence="10">
    <location>
        <begin position="1376"/>
        <end position="1395"/>
    </location>
</feature>
<evidence type="ECO:0000313" key="13">
    <source>
        <dbReference type="Proteomes" id="UP001552299"/>
    </source>
</evidence>
<dbReference type="GO" id="GO:0005886">
    <property type="term" value="C:plasma membrane"/>
    <property type="evidence" value="ECO:0007669"/>
    <property type="project" value="UniProtKB-ARBA"/>
</dbReference>
<dbReference type="Pfam" id="PF00005">
    <property type="entry name" value="ABC_tran"/>
    <property type="match status" value="2"/>
</dbReference>
<keyword evidence="13" id="KW-1185">Reference proteome</keyword>
<keyword evidence="4 10" id="KW-0812">Transmembrane</keyword>
<name>A0ABD0UYX3_DENTH</name>
<evidence type="ECO:0000256" key="7">
    <source>
        <dbReference type="ARBA" id="ARBA00022840"/>
    </source>
</evidence>
<keyword evidence="7" id="KW-0067">ATP-binding</keyword>
<dbReference type="SMART" id="SM00382">
    <property type="entry name" value="AAA"/>
    <property type="match status" value="2"/>
</dbReference>
<feature type="transmembrane region" description="Helical" evidence="10">
    <location>
        <begin position="1465"/>
        <end position="1483"/>
    </location>
</feature>
<dbReference type="InterPro" id="IPR029481">
    <property type="entry name" value="ABC_trans_N"/>
</dbReference>